<dbReference type="Proteomes" id="UP000004349">
    <property type="component" value="Unassembled WGS sequence"/>
</dbReference>
<dbReference type="PANTHER" id="PTHR30529">
    <property type="entry name" value="CYTOCHROME B561"/>
    <property type="match status" value="1"/>
</dbReference>
<comment type="cofactor">
    <cofactor evidence="1">
        <name>heme b</name>
        <dbReference type="ChEBI" id="CHEBI:60344"/>
    </cofactor>
</comment>
<evidence type="ECO:0000256" key="7">
    <source>
        <dbReference type="ARBA" id="ARBA00022723"/>
    </source>
</evidence>
<keyword evidence="4" id="KW-1003">Cell membrane</keyword>
<dbReference type="InterPro" id="IPR016174">
    <property type="entry name" value="Di-haem_cyt_TM"/>
</dbReference>
<evidence type="ECO:0000256" key="13">
    <source>
        <dbReference type="SAM" id="Phobius"/>
    </source>
</evidence>
<dbReference type="GO" id="GO:0020037">
    <property type="term" value="F:heme binding"/>
    <property type="evidence" value="ECO:0007669"/>
    <property type="project" value="TreeGrafter"/>
</dbReference>
<keyword evidence="8" id="KW-0249">Electron transport</keyword>
<evidence type="ECO:0000256" key="11">
    <source>
        <dbReference type="ARBA" id="ARBA00023136"/>
    </source>
</evidence>
<keyword evidence="6 13" id="KW-0812">Transmembrane</keyword>
<keyword evidence="3" id="KW-0813">Transport</keyword>
<evidence type="ECO:0000256" key="8">
    <source>
        <dbReference type="ARBA" id="ARBA00022982"/>
    </source>
</evidence>
<dbReference type="InterPro" id="IPR011577">
    <property type="entry name" value="Cyt_b561_bac/Ni-Hgenase"/>
</dbReference>
<feature type="transmembrane region" description="Helical" evidence="13">
    <location>
        <begin position="12"/>
        <end position="33"/>
    </location>
</feature>
<evidence type="ECO:0000256" key="1">
    <source>
        <dbReference type="ARBA" id="ARBA00001970"/>
    </source>
</evidence>
<dbReference type="AlphaFoldDB" id="F9RNQ0"/>
<protein>
    <recommendedName>
        <fullName evidence="14">Cytochrome b561 bacterial/Ni-hydrogenase domain-containing protein</fullName>
    </recommendedName>
</protein>
<comment type="similarity">
    <text evidence="12">Belongs to the cytochrome b561 family.</text>
</comment>
<evidence type="ECO:0000256" key="6">
    <source>
        <dbReference type="ARBA" id="ARBA00022692"/>
    </source>
</evidence>
<proteinExistence type="inferred from homology"/>
<evidence type="ECO:0000256" key="3">
    <source>
        <dbReference type="ARBA" id="ARBA00022448"/>
    </source>
</evidence>
<feature type="transmembrane region" description="Helical" evidence="13">
    <location>
        <begin position="138"/>
        <end position="159"/>
    </location>
</feature>
<dbReference type="GO" id="GO:0009055">
    <property type="term" value="F:electron transfer activity"/>
    <property type="evidence" value="ECO:0007669"/>
    <property type="project" value="InterPro"/>
</dbReference>
<comment type="subcellular location">
    <subcellularLocation>
        <location evidence="2">Cell membrane</location>
        <topology evidence="2">Multi-pass membrane protein</topology>
    </subcellularLocation>
</comment>
<evidence type="ECO:0000313" key="15">
    <source>
        <dbReference type="EMBL" id="EGU36846.1"/>
    </source>
</evidence>
<evidence type="ECO:0000256" key="5">
    <source>
        <dbReference type="ARBA" id="ARBA00022617"/>
    </source>
</evidence>
<comment type="caution">
    <text evidence="15">The sequence shown here is derived from an EMBL/GenBank/DDBJ whole genome shotgun (WGS) entry which is preliminary data.</text>
</comment>
<dbReference type="EMBL" id="AFWE01000114">
    <property type="protein sequence ID" value="EGU36846.1"/>
    <property type="molecule type" value="Genomic_DNA"/>
</dbReference>
<evidence type="ECO:0000256" key="10">
    <source>
        <dbReference type="ARBA" id="ARBA00023004"/>
    </source>
</evidence>
<dbReference type="eggNOG" id="COG3038">
    <property type="taxonomic scope" value="Bacteria"/>
</dbReference>
<dbReference type="RefSeq" id="WP_005595414.1">
    <property type="nucleotide sequence ID" value="NZ_AFWE01000114.1"/>
</dbReference>
<organism evidence="15 16">
    <name type="scientific">Vibrio scophthalmi LMG 19158</name>
    <dbReference type="NCBI Taxonomy" id="870967"/>
    <lineage>
        <taxon>Bacteria</taxon>
        <taxon>Pseudomonadati</taxon>
        <taxon>Pseudomonadota</taxon>
        <taxon>Gammaproteobacteria</taxon>
        <taxon>Vibrionales</taxon>
        <taxon>Vibrionaceae</taxon>
        <taxon>Vibrio</taxon>
    </lineage>
</organism>
<dbReference type="SUPFAM" id="SSF81342">
    <property type="entry name" value="Transmembrane di-heme cytochromes"/>
    <property type="match status" value="1"/>
</dbReference>
<gene>
    <name evidence="15" type="ORF">VIS19158_13882</name>
</gene>
<keyword evidence="10" id="KW-0408">Iron</keyword>
<evidence type="ECO:0000256" key="2">
    <source>
        <dbReference type="ARBA" id="ARBA00004651"/>
    </source>
</evidence>
<keyword evidence="5" id="KW-0349">Heme</keyword>
<reference evidence="15 16" key="1">
    <citation type="journal article" date="2012" name="Int. J. Syst. Evol. Microbiol.">
        <title>Vibrio caribbeanicus sp. nov., isolated from the marine sponge Scleritoderma cyanea.</title>
        <authorList>
            <person name="Hoffmann M."/>
            <person name="Monday S.R."/>
            <person name="Allard M.W."/>
            <person name="Strain E.A."/>
            <person name="Whittaker P."/>
            <person name="Naum M."/>
            <person name="McCarthy P.J."/>
            <person name="Lopez J.V."/>
            <person name="Fischer M."/>
            <person name="Brown E.W."/>
        </authorList>
    </citation>
    <scope>NUCLEOTIDE SEQUENCE [LARGE SCALE GENOMIC DNA]</scope>
    <source>
        <strain evidence="15 16">LMG 19158</strain>
    </source>
</reference>
<keyword evidence="11 13" id="KW-0472">Membrane</keyword>
<dbReference type="GO" id="GO:0005886">
    <property type="term" value="C:plasma membrane"/>
    <property type="evidence" value="ECO:0007669"/>
    <property type="project" value="UniProtKB-SubCell"/>
</dbReference>
<evidence type="ECO:0000256" key="4">
    <source>
        <dbReference type="ARBA" id="ARBA00022475"/>
    </source>
</evidence>
<accession>F9RNQ0</accession>
<evidence type="ECO:0000313" key="16">
    <source>
        <dbReference type="Proteomes" id="UP000004349"/>
    </source>
</evidence>
<sequence>MFYKKPLSLQTIVLHWTTGLMFIAIFILGLYMVELPKGPDKFELIGLHKSLGALILIIAITRIVWRIKEGAIKPASIGSAWQNRLANIIHGLLMLATLTMPLSGIAMSVGGGRGADIFGWQLIAKGDSIPWLQELGSMVHGLSVNIIIALLTLHILGAIKHQIIDRDNTMARMLGRI</sequence>
<name>F9RNQ0_9VIBR</name>
<dbReference type="InterPro" id="IPR052168">
    <property type="entry name" value="Cytochrome_b561_oxidase"/>
</dbReference>
<dbReference type="GO" id="GO:0022904">
    <property type="term" value="P:respiratory electron transport chain"/>
    <property type="evidence" value="ECO:0007669"/>
    <property type="project" value="InterPro"/>
</dbReference>
<feature type="transmembrane region" description="Helical" evidence="13">
    <location>
        <begin position="45"/>
        <end position="65"/>
    </location>
</feature>
<feature type="domain" description="Cytochrome b561 bacterial/Ni-hydrogenase" evidence="14">
    <location>
        <begin position="9"/>
        <end position="175"/>
    </location>
</feature>
<dbReference type="Pfam" id="PF01292">
    <property type="entry name" value="Ni_hydr_CYTB"/>
    <property type="match status" value="1"/>
</dbReference>
<dbReference type="GO" id="GO:0046872">
    <property type="term" value="F:metal ion binding"/>
    <property type="evidence" value="ECO:0007669"/>
    <property type="project" value="UniProtKB-KW"/>
</dbReference>
<evidence type="ECO:0000256" key="9">
    <source>
        <dbReference type="ARBA" id="ARBA00022989"/>
    </source>
</evidence>
<evidence type="ECO:0000256" key="12">
    <source>
        <dbReference type="ARBA" id="ARBA00037975"/>
    </source>
</evidence>
<dbReference type="PANTHER" id="PTHR30529:SF7">
    <property type="entry name" value="CYTOCHROME B561 BACTERIAL_NI-HYDROGENASE DOMAIN-CONTAINING PROTEIN"/>
    <property type="match status" value="1"/>
</dbReference>
<keyword evidence="7" id="KW-0479">Metal-binding</keyword>
<feature type="transmembrane region" description="Helical" evidence="13">
    <location>
        <begin position="85"/>
        <end position="106"/>
    </location>
</feature>
<feature type="non-terminal residue" evidence="15">
    <location>
        <position position="177"/>
    </location>
</feature>
<keyword evidence="9 13" id="KW-1133">Transmembrane helix</keyword>
<evidence type="ECO:0000259" key="14">
    <source>
        <dbReference type="Pfam" id="PF01292"/>
    </source>
</evidence>